<dbReference type="SUPFAM" id="SSF52200">
    <property type="entry name" value="Toll/Interleukin receptor TIR domain"/>
    <property type="match status" value="1"/>
</dbReference>
<name>A0ABM0UDP3_CAMSA</name>
<dbReference type="Pfam" id="PF01582">
    <property type="entry name" value="TIR"/>
    <property type="match status" value="1"/>
</dbReference>
<keyword evidence="1" id="KW-0520">NAD</keyword>
<dbReference type="PROSITE" id="PS50104">
    <property type="entry name" value="TIR"/>
    <property type="match status" value="1"/>
</dbReference>
<evidence type="ECO:0000256" key="2">
    <source>
        <dbReference type="SAM" id="Phobius"/>
    </source>
</evidence>
<keyword evidence="2" id="KW-0472">Membrane</keyword>
<dbReference type="SMART" id="SM00255">
    <property type="entry name" value="TIR"/>
    <property type="match status" value="1"/>
</dbReference>
<evidence type="ECO:0000259" key="3">
    <source>
        <dbReference type="PROSITE" id="PS50104"/>
    </source>
</evidence>
<reference evidence="4" key="1">
    <citation type="journal article" date="2014" name="Nat. Commun.">
        <title>The emerging biofuel crop Camelina sativa retains a highly undifferentiated hexaploid genome structure.</title>
        <authorList>
            <person name="Kagale S."/>
            <person name="Koh C."/>
            <person name="Nixon J."/>
            <person name="Bollina V."/>
            <person name="Clarke W.E."/>
            <person name="Tuteja R."/>
            <person name="Spillane C."/>
            <person name="Robinson S.J."/>
            <person name="Links M.G."/>
            <person name="Clarke C."/>
            <person name="Higgins E.E."/>
            <person name="Huebert T."/>
            <person name="Sharpe A.G."/>
            <person name="Parkin I.A."/>
        </authorList>
    </citation>
    <scope>NUCLEOTIDE SEQUENCE [LARGE SCALE GENOMIC DNA]</scope>
    <source>
        <strain evidence="4">cv. DH55</strain>
    </source>
</reference>
<dbReference type="Gene3D" id="3.40.50.10140">
    <property type="entry name" value="Toll/interleukin-1 receptor homology (TIR) domain"/>
    <property type="match status" value="1"/>
</dbReference>
<feature type="transmembrane region" description="Helical" evidence="2">
    <location>
        <begin position="202"/>
        <end position="219"/>
    </location>
</feature>
<dbReference type="PANTHER" id="PTHR32009">
    <property type="entry name" value="TMV RESISTANCE PROTEIN N-LIKE"/>
    <property type="match status" value="1"/>
</dbReference>
<gene>
    <name evidence="5" type="primary">LOC104723048</name>
</gene>
<evidence type="ECO:0000313" key="4">
    <source>
        <dbReference type="Proteomes" id="UP000694864"/>
    </source>
</evidence>
<dbReference type="RefSeq" id="XP_010439643.1">
    <property type="nucleotide sequence ID" value="XM_010441341.1"/>
</dbReference>
<keyword evidence="2" id="KW-1133">Transmembrane helix</keyword>
<dbReference type="Proteomes" id="UP000694864">
    <property type="component" value="Chromosome 11"/>
</dbReference>
<dbReference type="GeneID" id="104723048"/>
<evidence type="ECO:0000256" key="1">
    <source>
        <dbReference type="ARBA" id="ARBA00023027"/>
    </source>
</evidence>
<feature type="transmembrane region" description="Helical" evidence="2">
    <location>
        <begin position="231"/>
        <end position="248"/>
    </location>
</feature>
<accession>A0ABM0UDP3</accession>
<keyword evidence="4" id="KW-1185">Reference proteome</keyword>
<evidence type="ECO:0000313" key="5">
    <source>
        <dbReference type="RefSeq" id="XP_010439643.1"/>
    </source>
</evidence>
<protein>
    <submittedName>
        <fullName evidence="5">Vesicle-associated protein 1-4</fullName>
    </submittedName>
</protein>
<dbReference type="InterPro" id="IPR000157">
    <property type="entry name" value="TIR_dom"/>
</dbReference>
<feature type="domain" description="TIR" evidence="3">
    <location>
        <begin position="18"/>
        <end position="184"/>
    </location>
</feature>
<organism evidence="4 5">
    <name type="scientific">Camelina sativa</name>
    <name type="common">False flax</name>
    <name type="synonym">Myagrum sativum</name>
    <dbReference type="NCBI Taxonomy" id="90675"/>
    <lineage>
        <taxon>Eukaryota</taxon>
        <taxon>Viridiplantae</taxon>
        <taxon>Streptophyta</taxon>
        <taxon>Embryophyta</taxon>
        <taxon>Tracheophyta</taxon>
        <taxon>Spermatophyta</taxon>
        <taxon>Magnoliopsida</taxon>
        <taxon>eudicotyledons</taxon>
        <taxon>Gunneridae</taxon>
        <taxon>Pentapetalae</taxon>
        <taxon>rosids</taxon>
        <taxon>malvids</taxon>
        <taxon>Brassicales</taxon>
        <taxon>Brassicaceae</taxon>
        <taxon>Camelineae</taxon>
        <taxon>Camelina</taxon>
    </lineage>
</organism>
<dbReference type="PANTHER" id="PTHR32009:SF83">
    <property type="entry name" value="TOLL-INTERLEUKIN-RESISTANCE (TIR) DOMAIN FAMILY PROTEIN"/>
    <property type="match status" value="1"/>
</dbReference>
<reference evidence="5" key="2">
    <citation type="submission" date="2025-08" db="UniProtKB">
        <authorList>
            <consortium name="RefSeq"/>
        </authorList>
    </citation>
    <scope>IDENTIFICATION</scope>
    <source>
        <tissue evidence="5">Leaf</tissue>
    </source>
</reference>
<dbReference type="InterPro" id="IPR035897">
    <property type="entry name" value="Toll_tir_struct_dom_sf"/>
</dbReference>
<sequence>MERQAGPLTFLNQFRRKPLPLLFISFRGEELRNSFVSHVVRALKEAGFNVFIDSHEVRGRDIRFLLRRIENSKVALVIFSERFAESEWCLREVTKIAEQVRAGCLVAIPVFYRVSTNDVKMLQGKFGDCFVETLEKRVGVDHPLGPRWMNSVMFIAGMIGFTSEVHSIDDDLVEEIVKAIKRQLPYQSPASKALEREFTRELLSALIVSCICYYLIPSLFTDLNFFASPKWFLLVLMLFVIRKIIFYLES</sequence>
<proteinExistence type="predicted"/>
<keyword evidence="2" id="KW-0812">Transmembrane</keyword>